<dbReference type="EMBL" id="JAUSSU010000008">
    <property type="protein sequence ID" value="MDQ0114727.1"/>
    <property type="molecule type" value="Genomic_DNA"/>
</dbReference>
<name>A0ABT9U4Z8_PAEHA</name>
<evidence type="ECO:0000313" key="7">
    <source>
        <dbReference type="Proteomes" id="UP001229346"/>
    </source>
</evidence>
<dbReference type="Proteomes" id="UP001229346">
    <property type="component" value="Unassembled WGS sequence"/>
</dbReference>
<dbReference type="InterPro" id="IPR001926">
    <property type="entry name" value="TrpB-like_PALP"/>
</dbReference>
<feature type="domain" description="Tryptophan synthase beta chain-like PALP" evidence="5">
    <location>
        <begin position="8"/>
        <end position="294"/>
    </location>
</feature>
<keyword evidence="3 6" id="KW-0808">Transferase</keyword>
<gene>
    <name evidence="6" type="ORF">J2T15_004183</name>
</gene>
<evidence type="ECO:0000259" key="5">
    <source>
        <dbReference type="Pfam" id="PF00291"/>
    </source>
</evidence>
<evidence type="ECO:0000256" key="4">
    <source>
        <dbReference type="ARBA" id="ARBA00022898"/>
    </source>
</evidence>
<proteinExistence type="predicted"/>
<dbReference type="InterPro" id="IPR050214">
    <property type="entry name" value="Cys_Synth/Cystath_Beta-Synth"/>
</dbReference>
<organism evidence="6 7">
    <name type="scientific">Paenibacillus harenae</name>
    <dbReference type="NCBI Taxonomy" id="306543"/>
    <lineage>
        <taxon>Bacteria</taxon>
        <taxon>Bacillati</taxon>
        <taxon>Bacillota</taxon>
        <taxon>Bacilli</taxon>
        <taxon>Bacillales</taxon>
        <taxon>Paenibacillaceae</taxon>
        <taxon>Paenibacillus</taxon>
    </lineage>
</organism>
<evidence type="ECO:0000313" key="6">
    <source>
        <dbReference type="EMBL" id="MDQ0114727.1"/>
    </source>
</evidence>
<sequence length="324" mass="35056">MVNDSILAIIGQTPLVRLSRLFEERRGIRVYAKLELMNPNGSSKDRPAARIIDQAIKEGRIGPGSVVVESSSGNMAISLAAICSYHGMKFICVIDPKTSEQNIKIMKAYGAEIEFVAEPDEATGEFLPARLQRVQELLQRLPGSYWPNQYANDNNYGAHYEGTMREIVDELGTVDYVVGGVSTCGTMLGCSLYAREHSPGTKLVAVDAEGSVIFGGAKGPRVFPGLGAGIVPPFGQSKFMDISMNIPEREMVACCRKLVQKESILAGPSSGAVIAAMSRLYDQIPSGSACAVILHDRGERYMDTVYSDAWVEQKFGTAIPPLKG</sequence>
<dbReference type="CDD" id="cd01561">
    <property type="entry name" value="CBS_like"/>
    <property type="match status" value="1"/>
</dbReference>
<comment type="cofactor">
    <cofactor evidence="1">
        <name>pyridoxal 5'-phosphate</name>
        <dbReference type="ChEBI" id="CHEBI:597326"/>
    </cofactor>
</comment>
<dbReference type="NCBIfam" id="TIGR03945">
    <property type="entry name" value="PLP_SbnA_fam"/>
    <property type="match status" value="1"/>
</dbReference>
<evidence type="ECO:0000256" key="3">
    <source>
        <dbReference type="ARBA" id="ARBA00022679"/>
    </source>
</evidence>
<dbReference type="Gene3D" id="3.40.50.1100">
    <property type="match status" value="2"/>
</dbReference>
<reference evidence="6 7" key="1">
    <citation type="submission" date="2023-07" db="EMBL/GenBank/DDBJ databases">
        <title>Sorghum-associated microbial communities from plants grown in Nebraska, USA.</title>
        <authorList>
            <person name="Schachtman D."/>
        </authorList>
    </citation>
    <scope>NUCLEOTIDE SEQUENCE [LARGE SCALE GENOMIC DNA]</scope>
    <source>
        <strain evidence="6 7">CC482</strain>
    </source>
</reference>
<evidence type="ECO:0000256" key="2">
    <source>
        <dbReference type="ARBA" id="ARBA00011738"/>
    </source>
</evidence>
<dbReference type="SUPFAM" id="SSF53686">
    <property type="entry name" value="Tryptophan synthase beta subunit-like PLP-dependent enzymes"/>
    <property type="match status" value="1"/>
</dbReference>
<dbReference type="PANTHER" id="PTHR10314">
    <property type="entry name" value="CYSTATHIONINE BETA-SYNTHASE"/>
    <property type="match status" value="1"/>
</dbReference>
<protein>
    <submittedName>
        <fullName evidence="6">Cysteine synthase A</fullName>
        <ecNumber evidence="6">2.5.1.47</ecNumber>
    </submittedName>
</protein>
<dbReference type="GO" id="GO:0004124">
    <property type="term" value="F:cysteine synthase activity"/>
    <property type="evidence" value="ECO:0007669"/>
    <property type="project" value="UniProtKB-EC"/>
</dbReference>
<comment type="caution">
    <text evidence="6">The sequence shown here is derived from an EMBL/GenBank/DDBJ whole genome shotgun (WGS) entry which is preliminary data.</text>
</comment>
<dbReference type="InterPro" id="IPR023927">
    <property type="entry name" value="SbnA"/>
</dbReference>
<dbReference type="EC" id="2.5.1.47" evidence="6"/>
<comment type="subunit">
    <text evidence="2">Homodimer.</text>
</comment>
<dbReference type="InterPro" id="IPR036052">
    <property type="entry name" value="TrpB-like_PALP_sf"/>
</dbReference>
<keyword evidence="7" id="KW-1185">Reference proteome</keyword>
<keyword evidence="4" id="KW-0663">Pyridoxal phosphate</keyword>
<dbReference type="Pfam" id="PF00291">
    <property type="entry name" value="PALP"/>
    <property type="match status" value="1"/>
</dbReference>
<accession>A0ABT9U4Z8</accession>
<evidence type="ECO:0000256" key="1">
    <source>
        <dbReference type="ARBA" id="ARBA00001933"/>
    </source>
</evidence>